<evidence type="ECO:0000256" key="1">
    <source>
        <dbReference type="SAM" id="SignalP"/>
    </source>
</evidence>
<feature type="chain" id="PRO_5035857163" evidence="1">
    <location>
        <begin position="30"/>
        <end position="55"/>
    </location>
</feature>
<feature type="signal peptide" evidence="1">
    <location>
        <begin position="1"/>
        <end position="29"/>
    </location>
</feature>
<dbReference type="EMBL" id="CM026423">
    <property type="protein sequence ID" value="KAG0583971.1"/>
    <property type="molecule type" value="Genomic_DNA"/>
</dbReference>
<reference evidence="2" key="1">
    <citation type="submission" date="2020-06" db="EMBL/GenBank/DDBJ databases">
        <title>WGS assembly of Ceratodon purpureus strain R40.</title>
        <authorList>
            <person name="Carey S.B."/>
            <person name="Jenkins J."/>
            <person name="Shu S."/>
            <person name="Lovell J.T."/>
            <person name="Sreedasyam A."/>
            <person name="Maumus F."/>
            <person name="Tiley G.P."/>
            <person name="Fernandez-Pozo N."/>
            <person name="Barry K."/>
            <person name="Chen C."/>
            <person name="Wang M."/>
            <person name="Lipzen A."/>
            <person name="Daum C."/>
            <person name="Saski C.A."/>
            <person name="Payton A.C."/>
            <person name="Mcbreen J.C."/>
            <person name="Conrad R.E."/>
            <person name="Kollar L.M."/>
            <person name="Olsson S."/>
            <person name="Huttunen S."/>
            <person name="Landis J.B."/>
            <person name="Wickett N.J."/>
            <person name="Johnson M.G."/>
            <person name="Rensing S.A."/>
            <person name="Grimwood J."/>
            <person name="Schmutz J."/>
            <person name="Mcdaniel S.F."/>
        </authorList>
    </citation>
    <scope>NUCLEOTIDE SEQUENCE</scope>
    <source>
        <strain evidence="2">R40</strain>
    </source>
</reference>
<evidence type="ECO:0000313" key="3">
    <source>
        <dbReference type="Proteomes" id="UP000822688"/>
    </source>
</evidence>
<gene>
    <name evidence="2" type="ORF">KC19_3G176200</name>
</gene>
<name>A0A8T0IM79_CERPU</name>
<protein>
    <submittedName>
        <fullName evidence="2">Uncharacterized protein</fullName>
    </submittedName>
</protein>
<proteinExistence type="predicted"/>
<evidence type="ECO:0000313" key="2">
    <source>
        <dbReference type="EMBL" id="KAG0583971.1"/>
    </source>
</evidence>
<comment type="caution">
    <text evidence="2">The sequence shown here is derived from an EMBL/GenBank/DDBJ whole genome shotgun (WGS) entry which is preliminary data.</text>
</comment>
<dbReference type="AlphaFoldDB" id="A0A8T0IM79"/>
<organism evidence="2 3">
    <name type="scientific">Ceratodon purpureus</name>
    <name type="common">Fire moss</name>
    <name type="synonym">Dicranum purpureum</name>
    <dbReference type="NCBI Taxonomy" id="3225"/>
    <lineage>
        <taxon>Eukaryota</taxon>
        <taxon>Viridiplantae</taxon>
        <taxon>Streptophyta</taxon>
        <taxon>Embryophyta</taxon>
        <taxon>Bryophyta</taxon>
        <taxon>Bryophytina</taxon>
        <taxon>Bryopsida</taxon>
        <taxon>Dicranidae</taxon>
        <taxon>Pseudoditrichales</taxon>
        <taxon>Ditrichaceae</taxon>
        <taxon>Ceratodon</taxon>
    </lineage>
</organism>
<accession>A0A8T0IM79</accession>
<keyword evidence="1" id="KW-0732">Signal</keyword>
<keyword evidence="3" id="KW-1185">Reference proteome</keyword>
<sequence length="55" mass="6390">MILLESVNLVAVSRLLLIVIPAGTEFCNAIKIHPYQSWIQYRGNILYCIEAHWQF</sequence>
<dbReference type="Proteomes" id="UP000822688">
    <property type="component" value="Chromosome 3"/>
</dbReference>